<organism evidence="1 2">
    <name type="scientific">Humitalea rosea</name>
    <dbReference type="NCBI Taxonomy" id="990373"/>
    <lineage>
        <taxon>Bacteria</taxon>
        <taxon>Pseudomonadati</taxon>
        <taxon>Pseudomonadota</taxon>
        <taxon>Alphaproteobacteria</taxon>
        <taxon>Acetobacterales</taxon>
        <taxon>Roseomonadaceae</taxon>
        <taxon>Humitalea</taxon>
    </lineage>
</organism>
<protein>
    <submittedName>
        <fullName evidence="1">Acyl dehydratase</fullName>
    </submittedName>
</protein>
<sequence length="159" mass="17240">MYKVETKAPGAKVLEDFPEGAEMPVVAKGPMRAGHQVRWAGACDNYASEFHHDEKEAKEKGLPGLLLSGPFMASYMLTEVTHWLGSGARVMSFWDRNTGPTMPHDMAYIHARIKRAWAEGGDGLVEVDCHIVNQDGRITTPGGLVARLPLRNATPAAGG</sequence>
<dbReference type="SUPFAM" id="SSF54637">
    <property type="entry name" value="Thioesterase/thiol ester dehydrase-isomerase"/>
    <property type="match status" value="1"/>
</dbReference>
<name>A0A2W7JTW7_9PROT</name>
<dbReference type="RefSeq" id="WP_111400246.1">
    <property type="nucleotide sequence ID" value="NZ_QKYU01000033.1"/>
</dbReference>
<dbReference type="AlphaFoldDB" id="A0A2W7JTW7"/>
<keyword evidence="2" id="KW-1185">Reference proteome</keyword>
<dbReference type="Proteomes" id="UP000249688">
    <property type="component" value="Unassembled WGS sequence"/>
</dbReference>
<dbReference type="InterPro" id="IPR029069">
    <property type="entry name" value="HotDog_dom_sf"/>
</dbReference>
<comment type="caution">
    <text evidence="1">The sequence shown here is derived from an EMBL/GenBank/DDBJ whole genome shotgun (WGS) entry which is preliminary data.</text>
</comment>
<dbReference type="EMBL" id="QKYU01000033">
    <property type="protein sequence ID" value="PZW38900.1"/>
    <property type="molecule type" value="Genomic_DNA"/>
</dbReference>
<proteinExistence type="predicted"/>
<gene>
    <name evidence="1" type="ORF">C8P66_13316</name>
</gene>
<evidence type="ECO:0000313" key="1">
    <source>
        <dbReference type="EMBL" id="PZW38900.1"/>
    </source>
</evidence>
<dbReference type="OrthoDB" id="4235906at2"/>
<dbReference type="Gene3D" id="3.10.129.10">
    <property type="entry name" value="Hotdog Thioesterase"/>
    <property type="match status" value="1"/>
</dbReference>
<accession>A0A2W7JTW7</accession>
<reference evidence="1 2" key="1">
    <citation type="submission" date="2018-06" db="EMBL/GenBank/DDBJ databases">
        <title>Genomic Encyclopedia of Archaeal and Bacterial Type Strains, Phase II (KMG-II): from individual species to whole genera.</title>
        <authorList>
            <person name="Goeker M."/>
        </authorList>
    </citation>
    <scope>NUCLEOTIDE SEQUENCE [LARGE SCALE GENOMIC DNA]</scope>
    <source>
        <strain evidence="1 2">DSM 24525</strain>
    </source>
</reference>
<evidence type="ECO:0000313" key="2">
    <source>
        <dbReference type="Proteomes" id="UP000249688"/>
    </source>
</evidence>